<dbReference type="EMBL" id="VCAZ01000016">
    <property type="protein sequence ID" value="TSK58173.1"/>
    <property type="molecule type" value="Genomic_DNA"/>
</dbReference>
<evidence type="ECO:0000313" key="1">
    <source>
        <dbReference type="EMBL" id="TSK58173.1"/>
    </source>
</evidence>
<name>A0A556TT39_BAGYA</name>
<gene>
    <name evidence="1" type="ORF">Baya_3821</name>
</gene>
<sequence>MIIANRIKSLVMGCHALEPSITHTIINRTRVYTQLCVSTDGKQQQPENLAKQMIDDCYMLFRSTETYCPDSQAAPS</sequence>
<keyword evidence="2" id="KW-1185">Reference proteome</keyword>
<accession>A0A556TT39</accession>
<reference evidence="1 2" key="1">
    <citation type="journal article" date="2019" name="Genome Biol. Evol.">
        <title>Whole-Genome Sequencing of the Giant Devil Catfish, Bagarius yarrelli.</title>
        <authorList>
            <person name="Jiang W."/>
            <person name="Lv Y."/>
            <person name="Cheng L."/>
            <person name="Yang K."/>
            <person name="Chao B."/>
            <person name="Wang X."/>
            <person name="Li Y."/>
            <person name="Pan X."/>
            <person name="You X."/>
            <person name="Zhang Y."/>
            <person name="Yang J."/>
            <person name="Li J."/>
            <person name="Zhang X."/>
            <person name="Liu S."/>
            <person name="Sun C."/>
            <person name="Yang J."/>
            <person name="Shi Q."/>
        </authorList>
    </citation>
    <scope>NUCLEOTIDE SEQUENCE [LARGE SCALE GENOMIC DNA]</scope>
    <source>
        <strain evidence="1">JWS20170419001</strain>
        <tissue evidence="1">Muscle</tissue>
    </source>
</reference>
<evidence type="ECO:0000313" key="2">
    <source>
        <dbReference type="Proteomes" id="UP000319801"/>
    </source>
</evidence>
<organism evidence="1 2">
    <name type="scientific">Bagarius yarrelli</name>
    <name type="common">Goonch</name>
    <name type="synonym">Bagrus yarrelli</name>
    <dbReference type="NCBI Taxonomy" id="175774"/>
    <lineage>
        <taxon>Eukaryota</taxon>
        <taxon>Metazoa</taxon>
        <taxon>Chordata</taxon>
        <taxon>Craniata</taxon>
        <taxon>Vertebrata</taxon>
        <taxon>Euteleostomi</taxon>
        <taxon>Actinopterygii</taxon>
        <taxon>Neopterygii</taxon>
        <taxon>Teleostei</taxon>
        <taxon>Ostariophysi</taxon>
        <taxon>Siluriformes</taxon>
        <taxon>Sisoridae</taxon>
        <taxon>Sisorinae</taxon>
        <taxon>Bagarius</taxon>
    </lineage>
</organism>
<dbReference type="AlphaFoldDB" id="A0A556TT39"/>
<protein>
    <submittedName>
        <fullName evidence="1">Uncharacterized protein</fullName>
    </submittedName>
</protein>
<comment type="caution">
    <text evidence="1">The sequence shown here is derived from an EMBL/GenBank/DDBJ whole genome shotgun (WGS) entry which is preliminary data.</text>
</comment>
<proteinExistence type="predicted"/>
<dbReference type="Proteomes" id="UP000319801">
    <property type="component" value="Unassembled WGS sequence"/>
</dbReference>